<evidence type="ECO:0000313" key="3">
    <source>
        <dbReference type="Proteomes" id="UP001154282"/>
    </source>
</evidence>
<protein>
    <submittedName>
        <fullName evidence="2">Uncharacterized protein</fullName>
    </submittedName>
</protein>
<keyword evidence="3" id="KW-1185">Reference proteome</keyword>
<dbReference type="Proteomes" id="UP001154282">
    <property type="component" value="Unassembled WGS sequence"/>
</dbReference>
<evidence type="ECO:0000313" key="2">
    <source>
        <dbReference type="EMBL" id="CAI0421631.1"/>
    </source>
</evidence>
<keyword evidence="1" id="KW-0175">Coiled coil</keyword>
<evidence type="ECO:0000256" key="1">
    <source>
        <dbReference type="SAM" id="Coils"/>
    </source>
</evidence>
<gene>
    <name evidence="2" type="ORF">LITE_LOCUS18840</name>
</gene>
<proteinExistence type="predicted"/>
<dbReference type="EMBL" id="CAMGYJ010000005">
    <property type="protein sequence ID" value="CAI0421631.1"/>
    <property type="molecule type" value="Genomic_DNA"/>
</dbReference>
<name>A0AAV0KL29_9ROSI</name>
<dbReference type="AlphaFoldDB" id="A0AAV0KL29"/>
<organism evidence="2 3">
    <name type="scientific">Linum tenue</name>
    <dbReference type="NCBI Taxonomy" id="586396"/>
    <lineage>
        <taxon>Eukaryota</taxon>
        <taxon>Viridiplantae</taxon>
        <taxon>Streptophyta</taxon>
        <taxon>Embryophyta</taxon>
        <taxon>Tracheophyta</taxon>
        <taxon>Spermatophyta</taxon>
        <taxon>Magnoliopsida</taxon>
        <taxon>eudicotyledons</taxon>
        <taxon>Gunneridae</taxon>
        <taxon>Pentapetalae</taxon>
        <taxon>rosids</taxon>
        <taxon>fabids</taxon>
        <taxon>Malpighiales</taxon>
        <taxon>Linaceae</taxon>
        <taxon>Linum</taxon>
    </lineage>
</organism>
<reference evidence="2" key="1">
    <citation type="submission" date="2022-08" db="EMBL/GenBank/DDBJ databases">
        <authorList>
            <person name="Gutierrez-Valencia J."/>
        </authorList>
    </citation>
    <scope>NUCLEOTIDE SEQUENCE</scope>
</reference>
<feature type="coiled-coil region" evidence="1">
    <location>
        <begin position="153"/>
        <end position="222"/>
    </location>
</feature>
<accession>A0AAV0KL29</accession>
<comment type="caution">
    <text evidence="2">The sequence shown here is derived from an EMBL/GenBank/DDBJ whole genome shotgun (WGS) entry which is preliminary data.</text>
</comment>
<sequence>MSRFVLSSNHLFLYGTGDGTIVVLDMGSDLNNPASSCDNWKTVGIIPCFTMVDNNSAKSISYKDLEVYGTAIGGSTLEKLRAELFDSQFLVNREGYQVMYYSSDGSKAMGVGKCSFCMLNNIFGWRKYGVKPPAISMMWNRYDRSSGEAVVDLEELGERAKRLGMAVEEQSKELGDCKSRLKEKEEILEHYKRLLVESKEVLKEKDKEKESALNRLKEVIGDRDGEIRRLKLRLEEAGGNGLGTTGGSDELKEMRDRLVAKEKQVEDFKAAVNAFFGN</sequence>